<accession>A0ABP9KAC0</accession>
<evidence type="ECO:0000256" key="6">
    <source>
        <dbReference type="RuleBase" id="RU003983"/>
    </source>
</evidence>
<comment type="similarity">
    <text evidence="6">Belongs to the peptidase M48 family.</text>
</comment>
<keyword evidence="4 6" id="KW-0862">Zinc</keyword>
<evidence type="ECO:0000259" key="8">
    <source>
        <dbReference type="Pfam" id="PF01435"/>
    </source>
</evidence>
<keyword evidence="11" id="KW-1185">Reference proteome</keyword>
<evidence type="ECO:0000256" key="3">
    <source>
        <dbReference type="ARBA" id="ARBA00022801"/>
    </source>
</evidence>
<dbReference type="InterPro" id="IPR032456">
    <property type="entry name" value="Peptidase_M48_N"/>
</dbReference>
<reference evidence="11" key="1">
    <citation type="journal article" date="2019" name="Int. J. Syst. Evol. Microbiol.">
        <title>The Global Catalogue of Microorganisms (GCM) 10K type strain sequencing project: providing services to taxonomists for standard genome sequencing and annotation.</title>
        <authorList>
            <consortium name="The Broad Institute Genomics Platform"/>
            <consortium name="The Broad Institute Genome Sequencing Center for Infectious Disease"/>
            <person name="Wu L."/>
            <person name="Ma J."/>
        </authorList>
    </citation>
    <scope>NUCLEOTIDE SEQUENCE [LARGE SCALE GENOMIC DNA]</scope>
    <source>
        <strain evidence="11">JCM 18014</strain>
    </source>
</reference>
<feature type="transmembrane region" description="Helical" evidence="7">
    <location>
        <begin position="34"/>
        <end position="51"/>
    </location>
</feature>
<dbReference type="Pfam" id="PF01435">
    <property type="entry name" value="Peptidase_M48"/>
    <property type="match status" value="1"/>
</dbReference>
<dbReference type="EMBL" id="BAABHV010000010">
    <property type="protein sequence ID" value="GAA5054228.1"/>
    <property type="molecule type" value="Genomic_DNA"/>
</dbReference>
<sequence>MTAGTAARETRAWIDTLSAEELALARDYTTGNHWLILVGLLVSAIATWFIVRSGVLDKLAAKLGKRGFALRTFLLAVVFIVIDTLIVLPYSIYSGWWRETQYGRTSQPLGDYLAQSGISLVLTALLGGLFLLGVYWLIRRTGRWWWAWGGALVATGVAFMLLLSPVLIEPLFNRYEPIPEGEVRDAVLELAAEAGVPEDRVFMFDGSRQSNNFTANVFGVGSNARIAISDVAMDEASLDEVKAVTGHEIGHYVLGHVWRTIIVLSLLAVAVFWLTARLYPWFARKFGTDADLSDPRGLPVLTFVLSVLFILAQPITNTMTRVGEREADAYSLTHVGLPDALSGALIKTAEYRYPLAGPVEEALLYTHPTVENRIRAAMEWKAANR</sequence>
<feature type="transmembrane region" description="Helical" evidence="7">
    <location>
        <begin position="72"/>
        <end position="92"/>
    </location>
</feature>
<name>A0ABP9KAC0_9SPHN</name>
<evidence type="ECO:0000256" key="7">
    <source>
        <dbReference type="SAM" id="Phobius"/>
    </source>
</evidence>
<feature type="transmembrane region" description="Helical" evidence="7">
    <location>
        <begin position="257"/>
        <end position="276"/>
    </location>
</feature>
<dbReference type="CDD" id="cd07343">
    <property type="entry name" value="M48A_Zmpste24p_like"/>
    <property type="match status" value="1"/>
</dbReference>
<keyword evidence="7" id="KW-0472">Membrane</keyword>
<keyword evidence="5 6" id="KW-0482">Metalloprotease</keyword>
<gene>
    <name evidence="10" type="ORF">GCM10023208_16840</name>
</gene>
<evidence type="ECO:0000256" key="5">
    <source>
        <dbReference type="ARBA" id="ARBA00023049"/>
    </source>
</evidence>
<organism evidence="10 11">
    <name type="scientific">Erythrobacter westpacificensis</name>
    <dbReference type="NCBI Taxonomy" id="1055231"/>
    <lineage>
        <taxon>Bacteria</taxon>
        <taxon>Pseudomonadati</taxon>
        <taxon>Pseudomonadota</taxon>
        <taxon>Alphaproteobacteria</taxon>
        <taxon>Sphingomonadales</taxon>
        <taxon>Erythrobacteraceae</taxon>
        <taxon>Erythrobacter/Porphyrobacter group</taxon>
        <taxon>Erythrobacter</taxon>
    </lineage>
</organism>
<feature type="domain" description="CAAX prenyl protease 1 N-terminal" evidence="9">
    <location>
        <begin position="15"/>
        <end position="174"/>
    </location>
</feature>
<evidence type="ECO:0000256" key="2">
    <source>
        <dbReference type="ARBA" id="ARBA00022723"/>
    </source>
</evidence>
<evidence type="ECO:0000256" key="4">
    <source>
        <dbReference type="ARBA" id="ARBA00022833"/>
    </source>
</evidence>
<dbReference type="PANTHER" id="PTHR10120">
    <property type="entry name" value="CAAX PRENYL PROTEASE 1"/>
    <property type="match status" value="1"/>
</dbReference>
<evidence type="ECO:0000313" key="11">
    <source>
        <dbReference type="Proteomes" id="UP001500518"/>
    </source>
</evidence>
<keyword evidence="2" id="KW-0479">Metal-binding</keyword>
<keyword evidence="7" id="KW-0812">Transmembrane</keyword>
<dbReference type="Pfam" id="PF16491">
    <property type="entry name" value="Peptidase_M48_N"/>
    <property type="match status" value="1"/>
</dbReference>
<dbReference type="Gene3D" id="3.30.2010.10">
    <property type="entry name" value="Metalloproteases ('zincins'), catalytic domain"/>
    <property type="match status" value="1"/>
</dbReference>
<comment type="cofactor">
    <cofactor evidence="6">
        <name>Zn(2+)</name>
        <dbReference type="ChEBI" id="CHEBI:29105"/>
    </cofactor>
    <text evidence="6">Binds 1 zinc ion per subunit.</text>
</comment>
<dbReference type="Proteomes" id="UP001500518">
    <property type="component" value="Unassembled WGS sequence"/>
</dbReference>
<keyword evidence="7" id="KW-1133">Transmembrane helix</keyword>
<proteinExistence type="inferred from homology"/>
<keyword evidence="1 6" id="KW-0645">Protease</keyword>
<feature type="transmembrane region" description="Helical" evidence="7">
    <location>
        <begin position="297"/>
        <end position="315"/>
    </location>
</feature>
<feature type="transmembrane region" description="Helical" evidence="7">
    <location>
        <begin position="145"/>
        <end position="168"/>
    </location>
</feature>
<evidence type="ECO:0000313" key="10">
    <source>
        <dbReference type="EMBL" id="GAA5054228.1"/>
    </source>
</evidence>
<protein>
    <submittedName>
        <fullName evidence="10">M48 family metallopeptidase</fullName>
    </submittedName>
</protein>
<comment type="caution">
    <text evidence="10">The sequence shown here is derived from an EMBL/GenBank/DDBJ whole genome shotgun (WGS) entry which is preliminary data.</text>
</comment>
<dbReference type="InterPro" id="IPR001915">
    <property type="entry name" value="Peptidase_M48"/>
</dbReference>
<feature type="domain" description="Peptidase M48" evidence="8">
    <location>
        <begin position="179"/>
        <end position="380"/>
    </location>
</feature>
<evidence type="ECO:0000256" key="1">
    <source>
        <dbReference type="ARBA" id="ARBA00022670"/>
    </source>
</evidence>
<dbReference type="RefSeq" id="WP_346032672.1">
    <property type="nucleotide sequence ID" value="NZ_BAABHV010000010.1"/>
</dbReference>
<dbReference type="InterPro" id="IPR027057">
    <property type="entry name" value="CAXX_Prtase_1"/>
</dbReference>
<feature type="transmembrane region" description="Helical" evidence="7">
    <location>
        <begin position="112"/>
        <end position="138"/>
    </location>
</feature>
<evidence type="ECO:0000259" key="9">
    <source>
        <dbReference type="Pfam" id="PF16491"/>
    </source>
</evidence>
<keyword evidence="3 6" id="KW-0378">Hydrolase</keyword>